<dbReference type="RefSeq" id="WP_241446758.1">
    <property type="nucleotide sequence ID" value="NZ_JAKZHW010000001.1"/>
</dbReference>
<keyword evidence="6" id="KW-1185">Reference proteome</keyword>
<keyword evidence="3" id="KW-1133">Transmembrane helix</keyword>
<evidence type="ECO:0000313" key="5">
    <source>
        <dbReference type="EMBL" id="MCH8615922.1"/>
    </source>
</evidence>
<dbReference type="PANTHER" id="PTHR45641:SF19">
    <property type="entry name" value="NEPHROCYSTIN-3"/>
    <property type="match status" value="1"/>
</dbReference>
<feature type="transmembrane region" description="Helical" evidence="3">
    <location>
        <begin position="189"/>
        <end position="212"/>
    </location>
</feature>
<dbReference type="SUPFAM" id="SSF52200">
    <property type="entry name" value="Toll/Interleukin receptor TIR domain"/>
    <property type="match status" value="1"/>
</dbReference>
<reference evidence="5 6" key="1">
    <citation type="submission" date="2022-03" db="EMBL/GenBank/DDBJ databases">
        <authorList>
            <person name="Jo J.-H."/>
            <person name="Im W.-T."/>
        </authorList>
    </citation>
    <scope>NUCLEOTIDE SEQUENCE [LARGE SCALE GENOMIC DNA]</scope>
    <source>
        <strain evidence="5 6">SM33</strain>
    </source>
</reference>
<accession>A0ABS9VLS3</accession>
<keyword evidence="2" id="KW-0802">TPR repeat</keyword>
<dbReference type="PANTHER" id="PTHR45641">
    <property type="entry name" value="TETRATRICOPEPTIDE REPEAT PROTEIN (AFU_ORTHOLOGUE AFUA_6G03870)"/>
    <property type="match status" value="1"/>
</dbReference>
<evidence type="ECO:0000256" key="1">
    <source>
        <dbReference type="ARBA" id="ARBA00022737"/>
    </source>
</evidence>
<evidence type="ECO:0000256" key="2">
    <source>
        <dbReference type="ARBA" id="ARBA00022803"/>
    </source>
</evidence>
<dbReference type="InterPro" id="IPR019734">
    <property type="entry name" value="TPR_rpt"/>
</dbReference>
<gene>
    <name evidence="5" type="ORF">LZ016_07395</name>
</gene>
<evidence type="ECO:0000256" key="3">
    <source>
        <dbReference type="SAM" id="Phobius"/>
    </source>
</evidence>
<name>A0ABS9VLS3_9SPHN</name>
<keyword evidence="3" id="KW-0812">Transmembrane</keyword>
<sequence>MAAGQPPTRYSAFISYNHKDRAWAAWLHRELERYRLPQALVGRDGPWGPLERKLPPVFQDREELAASTNLADSVRQALGEASSLIVICSTNGAQSRWVNEEVRTFAALGKRHRIQCLIVPEASGDGTVHPEAHLFPPALLDLGAEPLAADARPTGDGKRNAFLKLAAGVIGVRYDELRQREQSRRQKRLLTLAAAASVGFLIMTGLTIFALISRAQAVHERDVARQKTITAQRTTDFVKGLFQVSDPSESKGESITAMEVLDRGARQIEGELGNEPDVKAELVSTLSEVYIGLGSFRRADDLIRRSLALNVGSRETRNRQLAVLATSRALQGEYEQAVAIYDRVLRGLGKPESLQDPALYSRALTGKAESLAALEKYDEARPLIAKALEWDRANEGDRSPAVARDLESLGLLDQMGDDLPASRRHYAEALSIRASVQGRLHPKVSEDLNQLGTVAYLQTDPKAAEGYWRQSLELDQQVLGPQHPDLAATLNNLARVMIEQRKFKEALPLLTRSTNIYLAQRSETHDDLSFIFSNQAIARRGLGEEAAAEELFRKALKSAESHDNRLVAPILVDLADMACAGGNYAEGLRKLDRAEPLMRERYPDDPWRTAWVQNTRGACLVRQGNSSGKQMITSSAAVILKRWPKDSLFGVEVQRRLKLSS</sequence>
<dbReference type="Pfam" id="PF13676">
    <property type="entry name" value="TIR_2"/>
    <property type="match status" value="1"/>
</dbReference>
<dbReference type="Gene3D" id="3.40.50.10140">
    <property type="entry name" value="Toll/interleukin-1 receptor homology (TIR) domain"/>
    <property type="match status" value="1"/>
</dbReference>
<dbReference type="InterPro" id="IPR011990">
    <property type="entry name" value="TPR-like_helical_dom_sf"/>
</dbReference>
<dbReference type="Proteomes" id="UP001203058">
    <property type="component" value="Unassembled WGS sequence"/>
</dbReference>
<proteinExistence type="predicted"/>
<dbReference type="Pfam" id="PF13424">
    <property type="entry name" value="TPR_12"/>
    <property type="match status" value="2"/>
</dbReference>
<dbReference type="Gene3D" id="1.25.40.10">
    <property type="entry name" value="Tetratricopeptide repeat domain"/>
    <property type="match status" value="2"/>
</dbReference>
<dbReference type="SUPFAM" id="SSF48452">
    <property type="entry name" value="TPR-like"/>
    <property type="match status" value="3"/>
</dbReference>
<keyword evidence="5" id="KW-0675">Receptor</keyword>
<comment type="caution">
    <text evidence="5">The sequence shown here is derived from an EMBL/GenBank/DDBJ whole genome shotgun (WGS) entry which is preliminary data.</text>
</comment>
<feature type="domain" description="TIR" evidence="4">
    <location>
        <begin position="8"/>
        <end position="170"/>
    </location>
</feature>
<keyword evidence="1" id="KW-0677">Repeat</keyword>
<dbReference type="InterPro" id="IPR000157">
    <property type="entry name" value="TIR_dom"/>
</dbReference>
<protein>
    <submittedName>
        <fullName evidence="5">Toll/interleukin-1 receptor domain-containing protein</fullName>
    </submittedName>
</protein>
<dbReference type="InterPro" id="IPR035897">
    <property type="entry name" value="Toll_tir_struct_dom_sf"/>
</dbReference>
<dbReference type="EMBL" id="JAKZHW010000001">
    <property type="protein sequence ID" value="MCH8615922.1"/>
    <property type="molecule type" value="Genomic_DNA"/>
</dbReference>
<dbReference type="SMART" id="SM00028">
    <property type="entry name" value="TPR"/>
    <property type="match status" value="5"/>
</dbReference>
<evidence type="ECO:0000313" key="6">
    <source>
        <dbReference type="Proteomes" id="UP001203058"/>
    </source>
</evidence>
<dbReference type="PROSITE" id="PS50104">
    <property type="entry name" value="TIR"/>
    <property type="match status" value="1"/>
</dbReference>
<evidence type="ECO:0000259" key="4">
    <source>
        <dbReference type="PROSITE" id="PS50104"/>
    </source>
</evidence>
<organism evidence="5 6">
    <name type="scientific">Sphingomonas telluris</name>
    <dbReference type="NCBI Taxonomy" id="2907998"/>
    <lineage>
        <taxon>Bacteria</taxon>
        <taxon>Pseudomonadati</taxon>
        <taxon>Pseudomonadota</taxon>
        <taxon>Alphaproteobacteria</taxon>
        <taxon>Sphingomonadales</taxon>
        <taxon>Sphingomonadaceae</taxon>
        <taxon>Sphingomonas</taxon>
    </lineage>
</organism>
<keyword evidence="3" id="KW-0472">Membrane</keyword>